<dbReference type="KEGG" id="pzu:PHZ_c0023"/>
<reference evidence="4 5" key="1">
    <citation type="journal article" date="2008" name="BMC Genomics">
        <title>Complete genome of Phenylobacterium zucineum - a novel facultative intracellular bacterium isolated from human erythroleukemia cell line K562.</title>
        <authorList>
            <person name="Luo Y."/>
            <person name="Xu X."/>
            <person name="Ding Z."/>
            <person name="Liu Z."/>
            <person name="Zhang B."/>
            <person name="Yan Z."/>
            <person name="Sun J."/>
            <person name="Hu S."/>
            <person name="Hu X."/>
        </authorList>
    </citation>
    <scope>NUCLEOTIDE SEQUENCE [LARGE SCALE GENOMIC DNA]</scope>
    <source>
        <strain evidence="4 5">HLK1</strain>
    </source>
</reference>
<evidence type="ECO:0000313" key="4">
    <source>
        <dbReference type="EMBL" id="ACG76437.1"/>
    </source>
</evidence>
<keyword evidence="1" id="KW-1133">Transmembrane helix</keyword>
<dbReference type="Proteomes" id="UP000001868">
    <property type="component" value="Chromosome"/>
</dbReference>
<dbReference type="Gene3D" id="2.40.30.170">
    <property type="match status" value="1"/>
</dbReference>
<dbReference type="GO" id="GO:0055085">
    <property type="term" value="P:transmembrane transport"/>
    <property type="evidence" value="ECO:0007669"/>
    <property type="project" value="InterPro"/>
</dbReference>
<dbReference type="PANTHER" id="PTHR30386">
    <property type="entry name" value="MEMBRANE FUSION SUBUNIT OF EMRAB-TOLC MULTIDRUG EFFLUX PUMP"/>
    <property type="match status" value="1"/>
</dbReference>
<keyword evidence="5" id="KW-1185">Reference proteome</keyword>
<feature type="transmembrane region" description="Helical" evidence="1">
    <location>
        <begin position="20"/>
        <end position="42"/>
    </location>
</feature>
<dbReference type="eggNOG" id="COG1566">
    <property type="taxonomic scope" value="Bacteria"/>
</dbReference>
<name>B4RBH7_PHEZH</name>
<feature type="domain" description="p-hydroxybenzoic acid efflux pump subunit AaeA-like beta-barrel" evidence="3">
    <location>
        <begin position="261"/>
        <end position="336"/>
    </location>
</feature>
<keyword evidence="1" id="KW-0812">Transmembrane</keyword>
<dbReference type="SUPFAM" id="SSF111369">
    <property type="entry name" value="HlyD-like secretion proteins"/>
    <property type="match status" value="2"/>
</dbReference>
<evidence type="ECO:0000259" key="3">
    <source>
        <dbReference type="Pfam" id="PF25963"/>
    </source>
</evidence>
<dbReference type="InterPro" id="IPR058634">
    <property type="entry name" value="AaeA-lik-b-barrel"/>
</dbReference>
<sequence length="379" mass="39714">MTHLQFPGSTDMAGLPRKRLVPLVAGGAALVAVTAGGGVWWFNKQHYETTDNAFVQADTVTVAPLVEGYVAEVLVSDNEAVRPGQVLVRIDPATIKARLAQAEANAAALEAAVRQVDDKARLEQALIAQRAAAVESARADAQLASAELKRYGALAQSGWVSSQRAQSVRTAEQRASAAVEQAAAALEAERRTAASLDSARAQSLAQAAAARAAVEQARIDLARTEVRAPVAGVVGARGVRPGQYVRPGGALMSLVPLGDAYVVANFKETQVARLRIGQPVEIRADAFGKKTLQGRVDSFAPATGAEFALIPVENAVGNFTKIAQRLPVKIAVDRGQPLSGALRPGLSLHVKVDVTEKTGPSFAEAGEIPARYAREGASR</sequence>
<evidence type="ECO:0000256" key="1">
    <source>
        <dbReference type="SAM" id="Phobius"/>
    </source>
</evidence>
<dbReference type="STRING" id="450851.PHZ_c0023"/>
<dbReference type="AlphaFoldDB" id="B4RBH7"/>
<dbReference type="HOGENOM" id="CLU_018816_15_1_5"/>
<dbReference type="Gene3D" id="2.40.50.100">
    <property type="match status" value="1"/>
</dbReference>
<evidence type="ECO:0000259" key="2">
    <source>
        <dbReference type="Pfam" id="PF25917"/>
    </source>
</evidence>
<dbReference type="PRINTS" id="PR01490">
    <property type="entry name" value="RTXTOXIND"/>
</dbReference>
<evidence type="ECO:0000313" key="5">
    <source>
        <dbReference type="Proteomes" id="UP000001868"/>
    </source>
</evidence>
<keyword evidence="1" id="KW-0472">Membrane</keyword>
<dbReference type="Pfam" id="PF25917">
    <property type="entry name" value="BSH_RND"/>
    <property type="match status" value="1"/>
</dbReference>
<dbReference type="Gene3D" id="1.10.287.470">
    <property type="entry name" value="Helix hairpin bin"/>
    <property type="match status" value="1"/>
</dbReference>
<dbReference type="EMBL" id="CP000747">
    <property type="protein sequence ID" value="ACG76437.1"/>
    <property type="molecule type" value="Genomic_DNA"/>
</dbReference>
<accession>B4RBH7</accession>
<feature type="domain" description="Multidrug resistance protein MdtA-like barrel-sandwich hybrid" evidence="2">
    <location>
        <begin position="59"/>
        <end position="251"/>
    </location>
</feature>
<proteinExistence type="predicted"/>
<dbReference type="Pfam" id="PF25963">
    <property type="entry name" value="Beta-barrel_AAEA"/>
    <property type="match status" value="1"/>
</dbReference>
<dbReference type="InterPro" id="IPR050739">
    <property type="entry name" value="MFP"/>
</dbReference>
<organism evidence="4 5">
    <name type="scientific">Phenylobacterium zucineum (strain HLK1)</name>
    <dbReference type="NCBI Taxonomy" id="450851"/>
    <lineage>
        <taxon>Bacteria</taxon>
        <taxon>Pseudomonadati</taxon>
        <taxon>Pseudomonadota</taxon>
        <taxon>Alphaproteobacteria</taxon>
        <taxon>Caulobacterales</taxon>
        <taxon>Caulobacteraceae</taxon>
        <taxon>Phenylobacterium</taxon>
    </lineage>
</organism>
<protein>
    <submittedName>
        <fullName evidence="4">HlyD family secretion protein</fullName>
    </submittedName>
</protein>
<dbReference type="InterPro" id="IPR058625">
    <property type="entry name" value="MdtA-like_BSH"/>
</dbReference>
<gene>
    <name evidence="4" type="ordered locus">PHZ_c0023</name>
</gene>
<dbReference type="PANTHER" id="PTHR30386:SF24">
    <property type="entry name" value="MULTIDRUG RESISTANCE EFFLUX PUMP"/>
    <property type="match status" value="1"/>
</dbReference>